<proteinExistence type="predicted"/>
<dbReference type="Pfam" id="PF01568">
    <property type="entry name" value="Molydop_binding"/>
    <property type="match status" value="1"/>
</dbReference>
<dbReference type="RefSeq" id="WP_394837449.1">
    <property type="nucleotide sequence ID" value="NZ_CP089929.1"/>
</dbReference>
<dbReference type="InterPro" id="IPR050123">
    <property type="entry name" value="Prok_molybdopt-oxidoreductase"/>
</dbReference>
<sequence>MSGVKTHCPYCALQCGMRIEGSPQEPRIAGDPDFPTNRGALCVKGWSAGVTLAHPERLTTPLVRNVRGFLEPATWDEAIARTVEGFREARAQGGADAVGVFGSGSLTNEKAYYLGKFARVALGTRMIDYNGRFCMSSAAAASNKALGVDRGLPFPLADIAQADAILLVGSNVAETMPPLMQYFEAQRARGGKLIVVDPRRSSTGLAADLHLRLAPGSDAAVANGLLHLLVRAGAVDAKYIRERTEGFEAVRAVVASYWPERVESLAGVPQADLLRAAQILAHAETVMVLTGRGPEQQSHGVENALSYINLALAMGMVGKRNAGYGCLTGQGNGQGGREHGQKADQLPGYRRIDDPAARAHVAGVWGIDPESIPGPGKSAYEMLDGIGEAEGIRALFVMGSNPVVSAPNARRIEARLRELQFLVVSDFFRSETADIADVVFPAAQWAEEPGTTTNVEGRVILRRRVFDPPQAVRTDLDLLCELAAGLGKGEFFPSSDPERVFVELCRASAGGPADYSAMSYGELDAKGGVHWGGERLFHERFPTPSGRARFHVVHDVHPFEEPNESYPLYLTTGRVLAQYQSGTQTRRVPTLAKVNPEPLAEMHPLQARRHGLSDGDAVILATRRGRARFSVKVTPNIREDTVFVPFHWGGVGSANRLTQDALDPTSRMPEFKVCAVRIERGTSAFEPKNKEHGT</sequence>
<protein>
    <submittedName>
        <fullName evidence="6">Molybdopterin oxidoreductase family protein</fullName>
    </submittedName>
</protein>
<dbReference type="SUPFAM" id="SSF50692">
    <property type="entry name" value="ADC-like"/>
    <property type="match status" value="1"/>
</dbReference>
<gene>
    <name evidence="6" type="ORF">LVJ94_11125</name>
</gene>
<dbReference type="Pfam" id="PF00384">
    <property type="entry name" value="Molybdopterin"/>
    <property type="match status" value="1"/>
</dbReference>
<evidence type="ECO:0000259" key="5">
    <source>
        <dbReference type="PROSITE" id="PS51669"/>
    </source>
</evidence>
<dbReference type="Pfam" id="PF04879">
    <property type="entry name" value="Molybdop_Fe4S4"/>
    <property type="match status" value="1"/>
</dbReference>
<dbReference type="PANTHER" id="PTHR43105">
    <property type="entry name" value="RESPIRATORY NITRATE REDUCTASE"/>
    <property type="match status" value="1"/>
</dbReference>
<dbReference type="InterPro" id="IPR006657">
    <property type="entry name" value="MoPterin_dinucl-bd_dom"/>
</dbReference>
<dbReference type="CDD" id="cd00508">
    <property type="entry name" value="MopB_CT_Fdh-Nap-like"/>
    <property type="match status" value="1"/>
</dbReference>
<keyword evidence="4" id="KW-0411">Iron-sulfur</keyword>
<reference evidence="6" key="1">
    <citation type="submission" date="2021-12" db="EMBL/GenBank/DDBJ databases">
        <title>Discovery of the Pendulisporaceae a myxobacterial family with distinct sporulation behavior and unique specialized metabolism.</title>
        <authorList>
            <person name="Garcia R."/>
            <person name="Popoff A."/>
            <person name="Bader C.D."/>
            <person name="Loehr J."/>
            <person name="Walesch S."/>
            <person name="Walt C."/>
            <person name="Boldt J."/>
            <person name="Bunk B."/>
            <person name="Haeckl F.J.F.P.J."/>
            <person name="Gunesch A.P."/>
            <person name="Birkelbach J."/>
            <person name="Nuebel U."/>
            <person name="Pietschmann T."/>
            <person name="Bach T."/>
            <person name="Mueller R."/>
        </authorList>
    </citation>
    <scope>NUCLEOTIDE SEQUENCE</scope>
    <source>
        <strain evidence="6">MSr11367</strain>
    </source>
</reference>
<dbReference type="EMBL" id="CP089983">
    <property type="protein sequence ID" value="WXB07783.1"/>
    <property type="molecule type" value="Genomic_DNA"/>
</dbReference>
<dbReference type="PROSITE" id="PS51669">
    <property type="entry name" value="4FE4S_MOW_BIS_MGD"/>
    <property type="match status" value="1"/>
</dbReference>
<keyword evidence="3" id="KW-0408">Iron</keyword>
<dbReference type="Gene3D" id="2.20.25.90">
    <property type="entry name" value="ADC-like domains"/>
    <property type="match status" value="1"/>
</dbReference>
<evidence type="ECO:0000313" key="6">
    <source>
        <dbReference type="EMBL" id="WXB07783.1"/>
    </source>
</evidence>
<evidence type="ECO:0000256" key="1">
    <source>
        <dbReference type="ARBA" id="ARBA00022485"/>
    </source>
</evidence>
<dbReference type="PANTHER" id="PTHR43105:SF10">
    <property type="entry name" value="NADH-QUINONE OXIDOREDUCTASE SUBUNIT G"/>
    <property type="match status" value="1"/>
</dbReference>
<keyword evidence="2" id="KW-0479">Metal-binding</keyword>
<dbReference type="Gene3D" id="2.40.40.20">
    <property type="match status" value="1"/>
</dbReference>
<evidence type="ECO:0000256" key="3">
    <source>
        <dbReference type="ARBA" id="ARBA00023004"/>
    </source>
</evidence>
<dbReference type="InterPro" id="IPR009010">
    <property type="entry name" value="Asp_de-COase-like_dom_sf"/>
</dbReference>
<dbReference type="Gene3D" id="3.40.50.740">
    <property type="match status" value="1"/>
</dbReference>
<dbReference type="InterPro" id="IPR006963">
    <property type="entry name" value="Mopterin_OxRdtase_4Fe-4S_dom"/>
</dbReference>
<keyword evidence="7" id="KW-1185">Reference proteome</keyword>
<dbReference type="Gene3D" id="3.40.228.10">
    <property type="entry name" value="Dimethylsulfoxide Reductase, domain 2"/>
    <property type="match status" value="1"/>
</dbReference>
<evidence type="ECO:0000313" key="7">
    <source>
        <dbReference type="Proteomes" id="UP001374803"/>
    </source>
</evidence>
<keyword evidence="1" id="KW-0004">4Fe-4S</keyword>
<dbReference type="SMART" id="SM00926">
    <property type="entry name" value="Molybdop_Fe4S4"/>
    <property type="match status" value="1"/>
</dbReference>
<evidence type="ECO:0000256" key="2">
    <source>
        <dbReference type="ARBA" id="ARBA00022723"/>
    </source>
</evidence>
<dbReference type="InterPro" id="IPR006656">
    <property type="entry name" value="Mopterin_OxRdtase"/>
</dbReference>
<feature type="domain" description="4Fe-4S Mo/W bis-MGD-type" evidence="5">
    <location>
        <begin position="1"/>
        <end position="56"/>
    </location>
</feature>
<name>A0ABZ2LCY2_9BACT</name>
<dbReference type="SUPFAM" id="SSF53706">
    <property type="entry name" value="Formate dehydrogenase/DMSO reductase, domains 1-3"/>
    <property type="match status" value="1"/>
</dbReference>
<evidence type="ECO:0000256" key="4">
    <source>
        <dbReference type="ARBA" id="ARBA00023014"/>
    </source>
</evidence>
<dbReference type="Proteomes" id="UP001374803">
    <property type="component" value="Chromosome"/>
</dbReference>
<accession>A0ABZ2LCY2</accession>
<organism evidence="6 7">
    <name type="scientific">Pendulispora rubella</name>
    <dbReference type="NCBI Taxonomy" id="2741070"/>
    <lineage>
        <taxon>Bacteria</taxon>
        <taxon>Pseudomonadati</taxon>
        <taxon>Myxococcota</taxon>
        <taxon>Myxococcia</taxon>
        <taxon>Myxococcales</taxon>
        <taxon>Sorangiineae</taxon>
        <taxon>Pendulisporaceae</taxon>
        <taxon>Pendulispora</taxon>
    </lineage>
</organism>